<dbReference type="Proteomes" id="UP000270342">
    <property type="component" value="Unassembled WGS sequence"/>
</dbReference>
<evidence type="ECO:0000313" key="3">
    <source>
        <dbReference type="EMBL" id="RKP56571.1"/>
    </source>
</evidence>
<dbReference type="CDD" id="cd05233">
    <property type="entry name" value="SDR_c"/>
    <property type="match status" value="1"/>
</dbReference>
<accession>A0A494Y7I1</accession>
<dbReference type="EMBL" id="RBZU01000003">
    <property type="protein sequence ID" value="RKP56571.1"/>
    <property type="molecule type" value="Genomic_DNA"/>
</dbReference>
<gene>
    <name evidence="3" type="ORF">D7S86_09390</name>
</gene>
<dbReference type="PROSITE" id="PS00061">
    <property type="entry name" value="ADH_SHORT"/>
    <property type="match status" value="1"/>
</dbReference>
<dbReference type="PRINTS" id="PR00081">
    <property type="entry name" value="GDHRDH"/>
</dbReference>
<evidence type="ECO:0000313" key="4">
    <source>
        <dbReference type="Proteomes" id="UP000270342"/>
    </source>
</evidence>
<dbReference type="InterPro" id="IPR020904">
    <property type="entry name" value="Sc_DH/Rdtase_CS"/>
</dbReference>
<dbReference type="InterPro" id="IPR002347">
    <property type="entry name" value="SDR_fam"/>
</dbReference>
<protein>
    <submittedName>
        <fullName evidence="3">SDR family oxidoreductase</fullName>
    </submittedName>
</protein>
<evidence type="ECO:0000256" key="2">
    <source>
        <dbReference type="ARBA" id="ARBA00023002"/>
    </source>
</evidence>
<dbReference type="Gene3D" id="3.40.50.720">
    <property type="entry name" value="NAD(P)-binding Rossmann-like Domain"/>
    <property type="match status" value="1"/>
</dbReference>
<dbReference type="PRINTS" id="PR00080">
    <property type="entry name" value="SDRFAMILY"/>
</dbReference>
<comment type="similarity">
    <text evidence="1">Belongs to the short-chain dehydrogenases/reductases (SDR) family.</text>
</comment>
<proteinExistence type="inferred from homology"/>
<keyword evidence="4" id="KW-1185">Reference proteome</keyword>
<sequence length="265" mass="27702">MSTSSTAQSSRFDGRIAIVTGAGSGIGRSIALRLLAEGARVLATDRSQAGLDETRTLAADHARVKLHDAVVDLGANDAPDTIMDTCARVFGTPQWLINNAGVGAAKSLHESTDDDIDRYLNINVRALMRLSRSFVIRVGQGSNAIVNVASVFGLRGFMNSAPYSASKAAVAGLTRQMAADYGARGLRVNAVAPGLIATPLTAERLETNPWYKSTMVGATPLGRAGTPDEVAAAVAFLCSDDASYINGQVIAVDGGWSETKHWPAA</sequence>
<organism evidence="3 4">
    <name type="scientific">Pararobbsia silviterrae</name>
    <dbReference type="NCBI Taxonomy" id="1792498"/>
    <lineage>
        <taxon>Bacteria</taxon>
        <taxon>Pseudomonadati</taxon>
        <taxon>Pseudomonadota</taxon>
        <taxon>Betaproteobacteria</taxon>
        <taxon>Burkholderiales</taxon>
        <taxon>Burkholderiaceae</taxon>
        <taxon>Pararobbsia</taxon>
    </lineage>
</organism>
<name>A0A494Y7I1_9BURK</name>
<dbReference type="RefSeq" id="WP_121085691.1">
    <property type="nucleotide sequence ID" value="NZ_RBZU01000003.1"/>
</dbReference>
<comment type="caution">
    <text evidence="3">The sequence shown here is derived from an EMBL/GenBank/DDBJ whole genome shotgun (WGS) entry which is preliminary data.</text>
</comment>
<evidence type="ECO:0000256" key="1">
    <source>
        <dbReference type="ARBA" id="ARBA00006484"/>
    </source>
</evidence>
<dbReference type="SUPFAM" id="SSF51735">
    <property type="entry name" value="NAD(P)-binding Rossmann-fold domains"/>
    <property type="match status" value="1"/>
</dbReference>
<dbReference type="PANTHER" id="PTHR42760">
    <property type="entry name" value="SHORT-CHAIN DEHYDROGENASES/REDUCTASES FAMILY MEMBER"/>
    <property type="match status" value="1"/>
</dbReference>
<dbReference type="OrthoDB" id="6823797at2"/>
<dbReference type="GO" id="GO:0016616">
    <property type="term" value="F:oxidoreductase activity, acting on the CH-OH group of donors, NAD or NADP as acceptor"/>
    <property type="evidence" value="ECO:0007669"/>
    <property type="project" value="TreeGrafter"/>
</dbReference>
<dbReference type="InterPro" id="IPR036291">
    <property type="entry name" value="NAD(P)-bd_dom_sf"/>
</dbReference>
<dbReference type="AlphaFoldDB" id="A0A494Y7I1"/>
<dbReference type="PANTHER" id="PTHR42760:SF133">
    <property type="entry name" value="3-OXOACYL-[ACYL-CARRIER-PROTEIN] REDUCTASE"/>
    <property type="match status" value="1"/>
</dbReference>
<dbReference type="FunFam" id="3.40.50.720:FF:000084">
    <property type="entry name" value="Short-chain dehydrogenase reductase"/>
    <property type="match status" value="1"/>
</dbReference>
<reference evidence="3 4" key="1">
    <citation type="submission" date="2018-10" db="EMBL/GenBank/DDBJ databases">
        <title>Robbsia sp. DHC34, isolated from soil.</title>
        <authorList>
            <person name="Gao Z.-H."/>
            <person name="Qiu L.-H."/>
        </authorList>
    </citation>
    <scope>NUCLEOTIDE SEQUENCE [LARGE SCALE GENOMIC DNA]</scope>
    <source>
        <strain evidence="3 4">DHC34</strain>
    </source>
</reference>
<keyword evidence="2" id="KW-0560">Oxidoreductase</keyword>
<dbReference type="Pfam" id="PF13561">
    <property type="entry name" value="adh_short_C2"/>
    <property type="match status" value="1"/>
</dbReference>